<dbReference type="InterPro" id="IPR002550">
    <property type="entry name" value="CNNM"/>
</dbReference>
<comment type="caution">
    <text evidence="13">The sequence shown here is derived from an EMBL/GenBank/DDBJ whole genome shotgun (WGS) entry which is preliminary data.</text>
</comment>
<dbReference type="InterPro" id="IPR016169">
    <property type="entry name" value="FAD-bd_PCMH_sub2"/>
</dbReference>
<feature type="transmembrane region" description="Helical" evidence="10">
    <location>
        <begin position="70"/>
        <end position="87"/>
    </location>
</feature>
<feature type="domain" description="CNNM transmembrane" evidence="12">
    <location>
        <begin position="1"/>
        <end position="192"/>
    </location>
</feature>
<proteinExistence type="inferred from homology"/>
<reference evidence="13" key="1">
    <citation type="submission" date="2020-10" db="EMBL/GenBank/DDBJ databases">
        <authorList>
            <person name="Gilroy R."/>
        </authorList>
    </citation>
    <scope>NUCLEOTIDE SEQUENCE</scope>
    <source>
        <strain evidence="13">14508</strain>
    </source>
</reference>
<evidence type="ECO:0000313" key="13">
    <source>
        <dbReference type="EMBL" id="HIT17878.1"/>
    </source>
</evidence>
<evidence type="ECO:0000313" key="14">
    <source>
        <dbReference type="Proteomes" id="UP000886893"/>
    </source>
</evidence>
<reference evidence="13" key="2">
    <citation type="journal article" date="2021" name="PeerJ">
        <title>Extensive microbial diversity within the chicken gut microbiome revealed by metagenomics and culture.</title>
        <authorList>
            <person name="Gilroy R."/>
            <person name="Ravi A."/>
            <person name="Getino M."/>
            <person name="Pursley I."/>
            <person name="Horton D.L."/>
            <person name="Alikhan N.F."/>
            <person name="Baker D."/>
            <person name="Gharbi K."/>
            <person name="Hall N."/>
            <person name="Watson M."/>
            <person name="Adriaenssens E.M."/>
            <person name="Foster-Nyarko E."/>
            <person name="Jarju S."/>
            <person name="Secka A."/>
            <person name="Antonio M."/>
            <person name="Oren A."/>
            <person name="Chaudhuri R.R."/>
            <person name="La Ragione R."/>
            <person name="Hildebrand F."/>
            <person name="Pallen M.J."/>
        </authorList>
    </citation>
    <scope>NUCLEOTIDE SEQUENCE</scope>
    <source>
        <strain evidence="13">14508</strain>
    </source>
</reference>
<feature type="transmembrane region" description="Helical" evidence="10">
    <location>
        <begin position="93"/>
        <end position="115"/>
    </location>
</feature>
<evidence type="ECO:0000256" key="1">
    <source>
        <dbReference type="ARBA" id="ARBA00004141"/>
    </source>
</evidence>
<comment type="similarity">
    <text evidence="2">Belongs to the UPF0053 family.</text>
</comment>
<comment type="subcellular location">
    <subcellularLocation>
        <location evidence="1">Membrane</location>
        <topology evidence="1">Multi-pass membrane protein</topology>
    </subcellularLocation>
</comment>
<dbReference type="PROSITE" id="PS51371">
    <property type="entry name" value="CBS"/>
    <property type="match status" value="2"/>
</dbReference>
<dbReference type="GO" id="GO:0005886">
    <property type="term" value="C:plasma membrane"/>
    <property type="evidence" value="ECO:0007669"/>
    <property type="project" value="TreeGrafter"/>
</dbReference>
<evidence type="ECO:0000259" key="11">
    <source>
        <dbReference type="PROSITE" id="PS51371"/>
    </source>
</evidence>
<dbReference type="SMART" id="SM00116">
    <property type="entry name" value="CBS"/>
    <property type="match status" value="2"/>
</dbReference>
<dbReference type="Pfam" id="PF00571">
    <property type="entry name" value="CBS"/>
    <property type="match status" value="2"/>
</dbReference>
<dbReference type="SMART" id="SM01091">
    <property type="entry name" value="CorC_HlyC"/>
    <property type="match status" value="1"/>
</dbReference>
<feature type="transmembrane region" description="Helical" evidence="10">
    <location>
        <begin position="136"/>
        <end position="161"/>
    </location>
</feature>
<dbReference type="PROSITE" id="PS51846">
    <property type="entry name" value="CNNM"/>
    <property type="match status" value="1"/>
</dbReference>
<evidence type="ECO:0000256" key="3">
    <source>
        <dbReference type="ARBA" id="ARBA00022692"/>
    </source>
</evidence>
<keyword evidence="5 9" id="KW-1133">Transmembrane helix</keyword>
<dbReference type="CDD" id="cd04590">
    <property type="entry name" value="CBS_pair_CorC_HlyC_assoc"/>
    <property type="match status" value="1"/>
</dbReference>
<sequence length="420" mass="47649">MESNGWLVVFLVFLILLSGFFSAAETALMSLNKIKIKQLVEDGVKGAKEIQEITDNPSETLSTILVCNNIVNILASSVSTVIFINLLDRFGTAVATSVSTLVLTIVILIFGEITPKTIAVIKAEKLAFALYKPLKLVLVLLKPIVFIFSKISKFIMLILGIKEQGLHTNITEEELKSIVSFSQEEGVLEVEDKKLIYNVFEFGDLKVKDVMIPRVDMITLSKNSTYDEIVSVFKTERFSRVPVYKDNIDNIIGVINIKDLFFIDKEDDFVIDKYIRDVHSTHEYKKIRDLFNEMKKKRNHMAIVRDEYGGTIGLVTIEDLIEEIVGDIEDEYDEVVDKEIQVVNEKEYLIVGTLKIDTLNDMLGINIESEFETIGGYIIEKIGRLPQNGEIVEVDNVKFKIENIGKNRIKGLRVYFDNDV</sequence>
<evidence type="ECO:0000256" key="2">
    <source>
        <dbReference type="ARBA" id="ARBA00006337"/>
    </source>
</evidence>
<evidence type="ECO:0000259" key="12">
    <source>
        <dbReference type="PROSITE" id="PS51846"/>
    </source>
</evidence>
<evidence type="ECO:0000256" key="10">
    <source>
        <dbReference type="SAM" id="Phobius"/>
    </source>
</evidence>
<dbReference type="Pfam" id="PF03471">
    <property type="entry name" value="CorC_HlyC"/>
    <property type="match status" value="1"/>
</dbReference>
<dbReference type="EMBL" id="DVKI01000184">
    <property type="protein sequence ID" value="HIT17878.1"/>
    <property type="molecule type" value="Genomic_DNA"/>
</dbReference>
<organism evidence="13 14">
    <name type="scientific">Candidatus Caccosoma faecigallinarum</name>
    <dbReference type="NCBI Taxonomy" id="2840720"/>
    <lineage>
        <taxon>Bacteria</taxon>
        <taxon>Bacillati</taxon>
        <taxon>Bacillota</taxon>
        <taxon>Bacillota incertae sedis</taxon>
        <taxon>Candidatus Caccosoma</taxon>
    </lineage>
</organism>
<dbReference type="InterPro" id="IPR044751">
    <property type="entry name" value="Ion_transp-like_CBS"/>
</dbReference>
<feature type="domain" description="CBS" evidence="11">
    <location>
        <begin position="211"/>
        <end position="273"/>
    </location>
</feature>
<evidence type="ECO:0000256" key="7">
    <source>
        <dbReference type="ARBA" id="ARBA00023136"/>
    </source>
</evidence>
<dbReference type="InterPro" id="IPR046342">
    <property type="entry name" value="CBS_dom_sf"/>
</dbReference>
<keyword evidence="3 9" id="KW-0812">Transmembrane</keyword>
<dbReference type="Pfam" id="PF01595">
    <property type="entry name" value="CNNM"/>
    <property type="match status" value="1"/>
</dbReference>
<dbReference type="Gene3D" id="3.30.465.10">
    <property type="match status" value="1"/>
</dbReference>
<protein>
    <submittedName>
        <fullName evidence="13">HlyC/CorC family transporter</fullName>
    </submittedName>
</protein>
<keyword evidence="7 9" id="KW-0472">Membrane</keyword>
<feature type="transmembrane region" description="Helical" evidence="10">
    <location>
        <begin position="6"/>
        <end position="28"/>
    </location>
</feature>
<dbReference type="GO" id="GO:0050660">
    <property type="term" value="F:flavin adenine dinucleotide binding"/>
    <property type="evidence" value="ECO:0007669"/>
    <property type="project" value="InterPro"/>
</dbReference>
<keyword evidence="6 8" id="KW-0129">CBS domain</keyword>
<evidence type="ECO:0000256" key="6">
    <source>
        <dbReference type="ARBA" id="ARBA00023122"/>
    </source>
</evidence>
<feature type="domain" description="CBS" evidence="11">
    <location>
        <begin position="274"/>
        <end position="331"/>
    </location>
</feature>
<dbReference type="AlphaFoldDB" id="A0A9D1GAJ1"/>
<name>A0A9D1GAJ1_9FIRM</name>
<dbReference type="SUPFAM" id="SSF54631">
    <property type="entry name" value="CBS-domain pair"/>
    <property type="match status" value="1"/>
</dbReference>
<gene>
    <name evidence="13" type="ORF">IAD04_05860</name>
</gene>
<evidence type="ECO:0000256" key="9">
    <source>
        <dbReference type="PROSITE-ProRule" id="PRU01193"/>
    </source>
</evidence>
<evidence type="ECO:0000256" key="4">
    <source>
        <dbReference type="ARBA" id="ARBA00022737"/>
    </source>
</evidence>
<keyword evidence="4" id="KW-0677">Repeat</keyword>
<dbReference type="PANTHER" id="PTHR22777:SF17">
    <property type="entry name" value="UPF0053 PROTEIN SLL0260"/>
    <property type="match status" value="1"/>
</dbReference>
<dbReference type="InterPro" id="IPR005170">
    <property type="entry name" value="Transptr-assoc_dom"/>
</dbReference>
<dbReference type="SUPFAM" id="SSF56176">
    <property type="entry name" value="FAD-binding/transporter-associated domain-like"/>
    <property type="match status" value="1"/>
</dbReference>
<dbReference type="Proteomes" id="UP000886893">
    <property type="component" value="Unassembled WGS sequence"/>
</dbReference>
<dbReference type="InterPro" id="IPR000644">
    <property type="entry name" value="CBS_dom"/>
</dbReference>
<dbReference type="FunFam" id="3.10.580.10:FF:000002">
    <property type="entry name" value="Magnesium/cobalt efflux protein CorC"/>
    <property type="match status" value="1"/>
</dbReference>
<dbReference type="Gene3D" id="3.10.580.10">
    <property type="entry name" value="CBS-domain"/>
    <property type="match status" value="1"/>
</dbReference>
<evidence type="ECO:0000256" key="5">
    <source>
        <dbReference type="ARBA" id="ARBA00022989"/>
    </source>
</evidence>
<accession>A0A9D1GAJ1</accession>
<dbReference type="PANTHER" id="PTHR22777">
    <property type="entry name" value="HEMOLYSIN-RELATED"/>
    <property type="match status" value="1"/>
</dbReference>
<evidence type="ECO:0000256" key="8">
    <source>
        <dbReference type="PROSITE-ProRule" id="PRU00703"/>
    </source>
</evidence>
<dbReference type="InterPro" id="IPR036318">
    <property type="entry name" value="FAD-bd_PCMH-like_sf"/>
</dbReference>